<dbReference type="AlphaFoldDB" id="A0AAV4ZFD2"/>
<reference evidence="1" key="2">
    <citation type="submission" date="2021-08" db="EMBL/GenBank/DDBJ databases">
        <authorList>
            <person name="Tani A."/>
            <person name="Ola A."/>
            <person name="Ogura Y."/>
            <person name="Katsura K."/>
            <person name="Hayashi T."/>
        </authorList>
    </citation>
    <scope>NUCLEOTIDE SEQUENCE</scope>
    <source>
        <strain evidence="1">DSM 16372</strain>
    </source>
</reference>
<comment type="caution">
    <text evidence="1">The sequence shown here is derived from an EMBL/GenBank/DDBJ whole genome shotgun (WGS) entry which is preliminary data.</text>
</comment>
<reference evidence="1" key="1">
    <citation type="journal article" date="2016" name="Front. Microbiol.">
        <title>Genome Sequence of the Piezophilic, Mesophilic Sulfate-Reducing Bacterium Desulfovibrio indicus J2T.</title>
        <authorList>
            <person name="Cao J."/>
            <person name="Maignien L."/>
            <person name="Shao Z."/>
            <person name="Alain K."/>
            <person name="Jebbar M."/>
        </authorList>
    </citation>
    <scope>NUCLEOTIDE SEQUENCE</scope>
    <source>
        <strain evidence="1">DSM 16372</strain>
    </source>
</reference>
<proteinExistence type="predicted"/>
<accession>A0AAV4ZFD2</accession>
<evidence type="ECO:0000313" key="1">
    <source>
        <dbReference type="EMBL" id="GJD87126.1"/>
    </source>
</evidence>
<gene>
    <name evidence="1" type="ORF">BHAOGJBA_0626</name>
</gene>
<sequence>MSRSPDLATSFSAAGAEAVAEAATRCADPASCGSEFQADGFSSRTATCTRCGLQGVLDLELEAAVPMSSIAGTTLTHDEVAPRG</sequence>
<dbReference type="Proteomes" id="UP001055247">
    <property type="component" value="Unassembled WGS sequence"/>
</dbReference>
<dbReference type="RefSeq" id="WP_238229414.1">
    <property type="nucleotide sequence ID" value="NZ_BPQO01000002.1"/>
</dbReference>
<protein>
    <submittedName>
        <fullName evidence="1">Uncharacterized protein</fullName>
    </submittedName>
</protein>
<name>A0AAV4ZFD2_9HYPH</name>
<dbReference type="EMBL" id="BPQO01000002">
    <property type="protein sequence ID" value="GJD87126.1"/>
    <property type="molecule type" value="Genomic_DNA"/>
</dbReference>
<evidence type="ECO:0000313" key="2">
    <source>
        <dbReference type="Proteomes" id="UP001055247"/>
    </source>
</evidence>
<organism evidence="1 2">
    <name type="scientific">Methylobacterium hispanicum</name>
    <dbReference type="NCBI Taxonomy" id="270350"/>
    <lineage>
        <taxon>Bacteria</taxon>
        <taxon>Pseudomonadati</taxon>
        <taxon>Pseudomonadota</taxon>
        <taxon>Alphaproteobacteria</taxon>
        <taxon>Hyphomicrobiales</taxon>
        <taxon>Methylobacteriaceae</taxon>
        <taxon>Methylobacterium</taxon>
    </lineage>
</organism>
<keyword evidence="2" id="KW-1185">Reference proteome</keyword>